<reference evidence="2 3" key="1">
    <citation type="journal article" date="2010" name="Nat. Biotechnol.">
        <title>Genome sequence of the model mushroom Schizophyllum commune.</title>
        <authorList>
            <person name="Ohm R.A."/>
            <person name="de Jong J.F."/>
            <person name="Lugones L.G."/>
            <person name="Aerts A."/>
            <person name="Kothe E."/>
            <person name="Stajich J.E."/>
            <person name="de Vries R.P."/>
            <person name="Record E."/>
            <person name="Levasseur A."/>
            <person name="Baker S.E."/>
            <person name="Bartholomew K.A."/>
            <person name="Coutinho P.M."/>
            <person name="Erdmann S."/>
            <person name="Fowler T.J."/>
            <person name="Gathman A.C."/>
            <person name="Lombard V."/>
            <person name="Henrissat B."/>
            <person name="Knabe N."/>
            <person name="Kuees U."/>
            <person name="Lilly W.W."/>
            <person name="Lindquist E."/>
            <person name="Lucas S."/>
            <person name="Magnuson J.K."/>
            <person name="Piumi F."/>
            <person name="Raudaskoski M."/>
            <person name="Salamov A."/>
            <person name="Schmutz J."/>
            <person name="Schwarze F.W.M.R."/>
            <person name="vanKuyk P.A."/>
            <person name="Horton J.S."/>
            <person name="Grigoriev I.V."/>
            <person name="Woesten H.A.B."/>
        </authorList>
    </citation>
    <scope>NUCLEOTIDE SEQUENCE [LARGE SCALE GENOMIC DNA]</scope>
    <source>
        <strain evidence="3">H4-8 / FGSC 9210</strain>
    </source>
</reference>
<dbReference type="RefSeq" id="XP_003038283.1">
    <property type="nucleotide sequence ID" value="XM_003038237.1"/>
</dbReference>
<dbReference type="AlphaFoldDB" id="D8PLF1"/>
<evidence type="ECO:0000256" key="1">
    <source>
        <dbReference type="SAM" id="MobiDB-lite"/>
    </source>
</evidence>
<protein>
    <submittedName>
        <fullName evidence="2">Expressed protein</fullName>
    </submittedName>
</protein>
<name>D8PLF1_SCHCM</name>
<evidence type="ECO:0000313" key="3">
    <source>
        <dbReference type="Proteomes" id="UP000007431"/>
    </source>
</evidence>
<sequence length="501" mass="56334">MDTTTTARRGSQTGLKSTCDFEDWEDLKDLFQKAAEQYESDDTSEALALLRGVIHECHRFLLHYQDPSVLFSAPSPREESETPPDLSPSEEKLRSEWSFENIQSDSISHKSCHHHRHVSQPQPPLARRKCKCRELPTAFHAILGSTLFLFGNLIAQDPNVALEGEPNTPIPYWLAALDVFETGENLPKRTDGRSTCDAPEDWRMAIVWGRTLVCIAEEAIERSKDTPAFTAEEPAWPKESPFSVIAARRPPITLRMSLAGATANDLMILAMDQFSRGIFHMPHPLHATHAQPPPDGAEDMSTAPPTSATATDNFSRAKELYTVAHEVLLLAEKLTVPRERQYWASWADSVFEQMRMEADMDNWRGPITRMRGKCWLTYGSARLDEIEARLQEAHSDAESDAVLASESAVEARHALEKAMEFFERALELSSRPDADMDLDPTTQERDALSETKDLLLEAVLPLLDLTPEKSKRDELYARAVRVGGEDVVRLLQGDPMDEDED</sequence>
<dbReference type="VEuPathDB" id="FungiDB:SCHCODRAFT_02624363"/>
<feature type="compositionally biased region" description="Low complexity" evidence="1">
    <location>
        <begin position="301"/>
        <end position="310"/>
    </location>
</feature>
<dbReference type="OMA" id="VHECHRF"/>
<keyword evidence="3" id="KW-1185">Reference proteome</keyword>
<gene>
    <name evidence="2" type="ORF">SCHCODRAFT_72487</name>
</gene>
<dbReference type="HOGENOM" id="CLU_006562_0_0_1"/>
<evidence type="ECO:0000313" key="2">
    <source>
        <dbReference type="EMBL" id="EFJ03381.1"/>
    </source>
</evidence>
<accession>D8PLF1</accession>
<dbReference type="EMBL" id="GL377302">
    <property type="protein sequence ID" value="EFJ03381.1"/>
    <property type="molecule type" value="Genomic_DNA"/>
</dbReference>
<dbReference type="KEGG" id="scm:SCHCO_02624363"/>
<dbReference type="GeneID" id="9589460"/>
<dbReference type="OrthoDB" id="3204217at2759"/>
<feature type="region of interest" description="Disordered" evidence="1">
    <location>
        <begin position="285"/>
        <end position="310"/>
    </location>
</feature>
<dbReference type="Proteomes" id="UP000007431">
    <property type="component" value="Unassembled WGS sequence"/>
</dbReference>
<feature type="region of interest" description="Disordered" evidence="1">
    <location>
        <begin position="73"/>
        <end position="94"/>
    </location>
</feature>
<organism evidence="3">
    <name type="scientific">Schizophyllum commune (strain H4-8 / FGSC 9210)</name>
    <name type="common">Split gill fungus</name>
    <dbReference type="NCBI Taxonomy" id="578458"/>
    <lineage>
        <taxon>Eukaryota</taxon>
        <taxon>Fungi</taxon>
        <taxon>Dikarya</taxon>
        <taxon>Basidiomycota</taxon>
        <taxon>Agaricomycotina</taxon>
        <taxon>Agaricomycetes</taxon>
        <taxon>Agaricomycetidae</taxon>
        <taxon>Agaricales</taxon>
        <taxon>Schizophyllaceae</taxon>
        <taxon>Schizophyllum</taxon>
    </lineage>
</organism>
<dbReference type="eggNOG" id="ENOG502SHY5">
    <property type="taxonomic scope" value="Eukaryota"/>
</dbReference>
<dbReference type="STRING" id="578458.D8PLF1"/>
<dbReference type="InParanoid" id="D8PLF1"/>
<proteinExistence type="predicted"/>